<evidence type="ECO:0000313" key="1">
    <source>
        <dbReference type="EMBL" id="KAK2563973.1"/>
    </source>
</evidence>
<dbReference type="AlphaFoldDB" id="A0AAD9V7C3"/>
<reference evidence="1" key="2">
    <citation type="journal article" date="2023" name="Science">
        <title>Genomic signatures of disease resistance in endangered staghorn corals.</title>
        <authorList>
            <person name="Vollmer S.V."/>
            <person name="Selwyn J.D."/>
            <person name="Despard B.A."/>
            <person name="Roesel C.L."/>
        </authorList>
    </citation>
    <scope>NUCLEOTIDE SEQUENCE</scope>
    <source>
        <strain evidence="1">K2</strain>
    </source>
</reference>
<gene>
    <name evidence="1" type="ORF">P5673_012992</name>
</gene>
<comment type="caution">
    <text evidence="1">The sequence shown here is derived from an EMBL/GenBank/DDBJ whole genome shotgun (WGS) entry which is preliminary data.</text>
</comment>
<evidence type="ECO:0000313" key="2">
    <source>
        <dbReference type="Proteomes" id="UP001249851"/>
    </source>
</evidence>
<protein>
    <submittedName>
        <fullName evidence="1">Uncharacterized protein</fullName>
    </submittedName>
</protein>
<keyword evidence="2" id="KW-1185">Reference proteome</keyword>
<sequence>MSGLELANRLYNFFVSVKSDVPALDYLTLPAFLPAPDELPSTKKLLRLICSPDAILKLFAFELSEPVTTIFNQSLSSTDFPSAWRDVHISPIPKTSPVACDSNLPPVLDDFVVQWHMEYIKEHIDPNQFGSVKDCDYETALCKGSIPSLSERRLCLCNKTFEKACESSSCLFSSVFPPGRNAAYVT</sequence>
<dbReference type="EMBL" id="JARQWQ010000024">
    <property type="protein sequence ID" value="KAK2563973.1"/>
    <property type="molecule type" value="Genomic_DNA"/>
</dbReference>
<organism evidence="1 2">
    <name type="scientific">Acropora cervicornis</name>
    <name type="common">Staghorn coral</name>
    <dbReference type="NCBI Taxonomy" id="6130"/>
    <lineage>
        <taxon>Eukaryota</taxon>
        <taxon>Metazoa</taxon>
        <taxon>Cnidaria</taxon>
        <taxon>Anthozoa</taxon>
        <taxon>Hexacorallia</taxon>
        <taxon>Scleractinia</taxon>
        <taxon>Astrocoeniina</taxon>
        <taxon>Acroporidae</taxon>
        <taxon>Acropora</taxon>
    </lineage>
</organism>
<dbReference type="Proteomes" id="UP001249851">
    <property type="component" value="Unassembled WGS sequence"/>
</dbReference>
<name>A0AAD9V7C3_ACRCE</name>
<accession>A0AAD9V7C3</accession>
<proteinExistence type="predicted"/>
<reference evidence="1" key="1">
    <citation type="journal article" date="2023" name="G3 (Bethesda)">
        <title>Whole genome assembly and annotation of the endangered Caribbean coral Acropora cervicornis.</title>
        <authorList>
            <person name="Selwyn J.D."/>
            <person name="Vollmer S.V."/>
        </authorList>
    </citation>
    <scope>NUCLEOTIDE SEQUENCE</scope>
    <source>
        <strain evidence="1">K2</strain>
    </source>
</reference>